<gene>
    <name evidence="1" type="ORF">BSZ19_18655</name>
</gene>
<dbReference type="EMBL" id="NAFL01000248">
    <property type="protein sequence ID" value="OSJ32572.1"/>
    <property type="molecule type" value="Genomic_DNA"/>
</dbReference>
<comment type="caution">
    <text evidence="1">The sequence shown here is derived from an EMBL/GenBank/DDBJ whole genome shotgun (WGS) entry which is preliminary data.</text>
</comment>
<dbReference type="RefSeq" id="WP_085401186.1">
    <property type="nucleotide sequence ID" value="NZ_NAFL01000248.1"/>
</dbReference>
<organism evidence="1 2">
    <name type="scientific">Bradyrhizobium japonicum</name>
    <dbReference type="NCBI Taxonomy" id="375"/>
    <lineage>
        <taxon>Bacteria</taxon>
        <taxon>Pseudomonadati</taxon>
        <taxon>Pseudomonadota</taxon>
        <taxon>Alphaproteobacteria</taxon>
        <taxon>Hyphomicrobiales</taxon>
        <taxon>Nitrobacteraceae</taxon>
        <taxon>Bradyrhizobium</taxon>
    </lineage>
</organism>
<sequence>MAFLPLINSRAVDLLEYDRLITQRALLERRASRGGKDAIDHLPGAHDDVANPVGGACAWRQLRSGESPPPAA</sequence>
<reference evidence="1 2" key="1">
    <citation type="submission" date="2017-03" db="EMBL/GenBank/DDBJ databases">
        <title>Whole genome sequences of fourteen strains of Bradyrhizobium canariense and one strain of Bradyrhizobium japonicum isolated from Lupinus (Papilionoideae: Genisteae) species in Algeria.</title>
        <authorList>
            <person name="Crovadore J."/>
            <person name="Chekireb D."/>
            <person name="Brachmann A."/>
            <person name="Chablais R."/>
            <person name="Cochard B."/>
            <person name="Lefort F."/>
        </authorList>
    </citation>
    <scope>NUCLEOTIDE SEQUENCE [LARGE SCALE GENOMIC DNA]</scope>
    <source>
        <strain evidence="1 2">UBMA197</strain>
    </source>
</reference>
<dbReference type="Proteomes" id="UP000193335">
    <property type="component" value="Unassembled WGS sequence"/>
</dbReference>
<evidence type="ECO:0000313" key="1">
    <source>
        <dbReference type="EMBL" id="OSJ32572.1"/>
    </source>
</evidence>
<dbReference type="AlphaFoldDB" id="A0A1Y2JNX8"/>
<accession>A0A1Y2JNX8</accession>
<proteinExistence type="predicted"/>
<protein>
    <submittedName>
        <fullName evidence="1">Uncharacterized protein</fullName>
    </submittedName>
</protein>
<name>A0A1Y2JNX8_BRAJP</name>
<evidence type="ECO:0000313" key="2">
    <source>
        <dbReference type="Proteomes" id="UP000193335"/>
    </source>
</evidence>